<accession>A0A7G1NTL7</accession>
<evidence type="ECO:0000313" key="7">
    <source>
        <dbReference type="EMBL" id="BCL24405.1"/>
    </source>
</evidence>
<dbReference type="InterPro" id="IPR036249">
    <property type="entry name" value="Thioredoxin-like_sf"/>
</dbReference>
<dbReference type="RefSeq" id="WP_190903736.1">
    <property type="nucleotide sequence ID" value="NZ_AP023439.1"/>
</dbReference>
<dbReference type="PANTHER" id="PTHR13887">
    <property type="entry name" value="GLUTATHIONE S-TRANSFERASE KAPPA"/>
    <property type="match status" value="1"/>
</dbReference>
<dbReference type="CDD" id="cd02972">
    <property type="entry name" value="DsbA_family"/>
    <property type="match status" value="1"/>
</dbReference>
<dbReference type="Gene3D" id="3.40.30.10">
    <property type="entry name" value="Glutaredoxin"/>
    <property type="match status" value="1"/>
</dbReference>
<reference evidence="7 8" key="1">
    <citation type="journal article" date="2014" name="Int. J. Syst. Evol. Microbiol.">
        <title>Complete genome sequence of Corynebacterium casei LMG S-19264T (=DSM 44701T), isolated from a smear-ripened cheese.</title>
        <authorList>
            <consortium name="US DOE Joint Genome Institute (JGI-PGF)"/>
            <person name="Walter F."/>
            <person name="Albersmeier A."/>
            <person name="Kalinowski J."/>
            <person name="Ruckert C."/>
        </authorList>
    </citation>
    <scope>NUCLEOTIDE SEQUENCE [LARGE SCALE GENOMIC DNA]</scope>
    <source>
        <strain evidence="7 8">JCM 4255</strain>
    </source>
</reference>
<dbReference type="SUPFAM" id="SSF52833">
    <property type="entry name" value="Thioredoxin-like"/>
    <property type="match status" value="1"/>
</dbReference>
<evidence type="ECO:0000256" key="2">
    <source>
        <dbReference type="ARBA" id="ARBA00022729"/>
    </source>
</evidence>
<dbReference type="EMBL" id="AP023439">
    <property type="protein sequence ID" value="BCL24405.1"/>
    <property type="molecule type" value="Genomic_DNA"/>
</dbReference>
<evidence type="ECO:0000313" key="8">
    <source>
        <dbReference type="Proteomes" id="UP000516373"/>
    </source>
</evidence>
<evidence type="ECO:0000256" key="1">
    <source>
        <dbReference type="ARBA" id="ARBA00005791"/>
    </source>
</evidence>
<organism evidence="7 8">
    <name type="scientific">Streptomyces tuirus</name>
    <dbReference type="NCBI Taxonomy" id="68278"/>
    <lineage>
        <taxon>Bacteria</taxon>
        <taxon>Bacillati</taxon>
        <taxon>Actinomycetota</taxon>
        <taxon>Actinomycetes</taxon>
        <taxon>Kitasatosporales</taxon>
        <taxon>Streptomycetaceae</taxon>
        <taxon>Streptomyces</taxon>
    </lineage>
</organism>
<evidence type="ECO:0000256" key="5">
    <source>
        <dbReference type="ARBA" id="ARBA00023284"/>
    </source>
</evidence>
<evidence type="ECO:0000256" key="3">
    <source>
        <dbReference type="ARBA" id="ARBA00023002"/>
    </source>
</evidence>
<keyword evidence="5" id="KW-0676">Redox-active center</keyword>
<proteinExistence type="inferred from homology"/>
<keyword evidence="3" id="KW-0560">Oxidoreductase</keyword>
<keyword evidence="4" id="KW-1015">Disulfide bond</keyword>
<dbReference type="AlphaFoldDB" id="A0A7G1NTL7"/>
<gene>
    <name evidence="7" type="ORF">GCM10017668_62480</name>
</gene>
<feature type="domain" description="Thioredoxin-like fold" evidence="6">
    <location>
        <begin position="31"/>
        <end position="178"/>
    </location>
</feature>
<dbReference type="GO" id="GO:0016491">
    <property type="term" value="F:oxidoreductase activity"/>
    <property type="evidence" value="ECO:0007669"/>
    <property type="project" value="UniProtKB-KW"/>
</dbReference>
<evidence type="ECO:0000259" key="6">
    <source>
        <dbReference type="Pfam" id="PF13462"/>
    </source>
</evidence>
<keyword evidence="2" id="KW-0732">Signal</keyword>
<comment type="similarity">
    <text evidence="1">Belongs to the thioredoxin family. DsbA subfamily.</text>
</comment>
<dbReference type="Proteomes" id="UP000516373">
    <property type="component" value="Chromosome"/>
</dbReference>
<dbReference type="PANTHER" id="PTHR13887:SF14">
    <property type="entry name" value="DISULFIDE BOND FORMATION PROTEIN D"/>
    <property type="match status" value="1"/>
</dbReference>
<dbReference type="KEGG" id="stui:GCM10017668_62480"/>
<evidence type="ECO:0000256" key="4">
    <source>
        <dbReference type="ARBA" id="ARBA00023157"/>
    </source>
</evidence>
<dbReference type="InterPro" id="IPR012336">
    <property type="entry name" value="Thioredoxin-like_fold"/>
</dbReference>
<protein>
    <recommendedName>
        <fullName evidence="6">Thioredoxin-like fold domain-containing protein</fullName>
    </recommendedName>
</protein>
<dbReference type="Pfam" id="PF13462">
    <property type="entry name" value="Thioredoxin_4"/>
    <property type="match status" value="1"/>
</dbReference>
<sequence length="196" mass="20205">MSTQAPHISLPSRVPAGASPSGDGIVVGTGSVQVDAFIDFLCPYCKQFEERSGPLLDELVANEAISLVYHPMGFLDGLSTTRYSSRASAASGCASDGGHFTEYLYALFANQPPEGGPGLSDDELIQLGQAVGLADSSFAGCVRQGVYLDWSSYVTATAIQRGVGGTPTVAVEGVAVPANPRTILAAVRAAHARVDG</sequence>
<name>A0A7G1NTL7_9ACTN</name>